<dbReference type="EMBL" id="LCKF01000034">
    <property type="protein sequence ID" value="KKT90564.1"/>
    <property type="molecule type" value="Genomic_DNA"/>
</dbReference>
<keyword evidence="1" id="KW-0812">Transmembrane</keyword>
<evidence type="ECO:0000313" key="2">
    <source>
        <dbReference type="EMBL" id="KKT90564.1"/>
    </source>
</evidence>
<comment type="caution">
    <text evidence="2">The sequence shown here is derived from an EMBL/GenBank/DDBJ whole genome shotgun (WGS) entry which is preliminary data.</text>
</comment>
<keyword evidence="1" id="KW-1133">Transmembrane helix</keyword>
<dbReference type="Proteomes" id="UP000033966">
    <property type="component" value="Unassembled WGS sequence"/>
</dbReference>
<protein>
    <submittedName>
        <fullName evidence="2">Uncharacterized protein</fullName>
    </submittedName>
</protein>
<dbReference type="SUPFAM" id="SSF69304">
    <property type="entry name" value="Tricorn protease N-terminal domain"/>
    <property type="match status" value="1"/>
</dbReference>
<keyword evidence="1" id="KW-0472">Membrane</keyword>
<organism evidence="2 3">
    <name type="scientific">Candidatus Jorgensenbacteria bacterium GW2011_GWA2_45_13</name>
    <dbReference type="NCBI Taxonomy" id="1618662"/>
    <lineage>
        <taxon>Bacteria</taxon>
        <taxon>Candidatus Joergenseniibacteriota</taxon>
    </lineage>
</organism>
<feature type="transmembrane region" description="Helical" evidence="1">
    <location>
        <begin position="7"/>
        <end position="25"/>
    </location>
</feature>
<gene>
    <name evidence="2" type="ORF">UW92_C0034G0006</name>
</gene>
<reference evidence="2 3" key="1">
    <citation type="journal article" date="2015" name="Nature">
        <title>rRNA introns, odd ribosomes, and small enigmatic genomes across a large radiation of phyla.</title>
        <authorList>
            <person name="Brown C.T."/>
            <person name="Hug L.A."/>
            <person name="Thomas B.C."/>
            <person name="Sharon I."/>
            <person name="Castelle C.J."/>
            <person name="Singh A."/>
            <person name="Wilkins M.J."/>
            <person name="Williams K.H."/>
            <person name="Banfield J.F."/>
        </authorList>
    </citation>
    <scope>NUCLEOTIDE SEQUENCE [LARGE SCALE GENOMIC DNA]</scope>
</reference>
<dbReference type="AlphaFoldDB" id="A0A0G1P2H4"/>
<sequence>MKPIYKYIIGLVVVVLIIVGYVFWVNSSNVPQPSKPATNNNSSTLPVAGVGSQVDIIPTNNPTSTIKDISFIKLSDGAAFDFWVLKDTGEIYYITTNGKVYAAKRGDDVEISNQTVSALNNIDPSLDGKKVLTSFGDPNNPQWGVFDVIDKTWRPLPSDILQASWGTDGDQLIATTRDGGGVKLSFVDLKKTPFEFTTILRGFNLSDTLIKFEAPQTIFVTEKPSYSYSGRFWKLNTKTLDFNLLISPQRGLWIRWNRENNAVFKFFPENNTSFVSDQNNNNEQKLPFIALPSKCSLQGNVVFCFVPENIPLDKSFSSTILPDDYLKSKIYTIDDVRSYDINTKEIGVPFNNSPQAPFFVDGKNPEINNNVLYFINKFDGMVYSADLPAIHQNEVSTSTPSQ</sequence>
<evidence type="ECO:0000256" key="1">
    <source>
        <dbReference type="SAM" id="Phobius"/>
    </source>
</evidence>
<accession>A0A0G1P2H4</accession>
<name>A0A0G1P2H4_9BACT</name>
<proteinExistence type="predicted"/>
<evidence type="ECO:0000313" key="3">
    <source>
        <dbReference type="Proteomes" id="UP000033966"/>
    </source>
</evidence>